<feature type="transmembrane region" description="Helical" evidence="1">
    <location>
        <begin position="133"/>
        <end position="152"/>
    </location>
</feature>
<keyword evidence="1" id="KW-0812">Transmembrane</keyword>
<accession>A0ABW0TD55</accession>
<gene>
    <name evidence="2" type="ORF">ACFPOD_17160</name>
</gene>
<dbReference type="EMBL" id="JBHSNB010000004">
    <property type="protein sequence ID" value="MFC5586845.1"/>
    <property type="molecule type" value="Genomic_DNA"/>
</dbReference>
<evidence type="ECO:0008006" key="4">
    <source>
        <dbReference type="Google" id="ProtNLM"/>
    </source>
</evidence>
<protein>
    <recommendedName>
        <fullName evidence="4">YrhK-like protein</fullName>
    </recommendedName>
</protein>
<sequence>MHFSIVPFWRKPAYNWWMGLVFACGAALFILGALLSLVPNPLAAWQVGVVFFLGSIPFTTAAFMQNFQAANAPDVDDPLDGTVRGRVRIIGWRPVNLGWLSTITQLAGTIAFNVNTFDAIHPLPGWYSQDLTIWLPGVIGSVLFLISGYLAFMEISHGYFSYSPRNTDWWIAFSNLLGCVFFLTAGVIAFVPRGPEPGWIAVTANVHLLLGATGFFIGAVLMMIESRKR</sequence>
<feature type="transmembrane region" description="Helical" evidence="1">
    <location>
        <begin position="16"/>
        <end position="35"/>
    </location>
</feature>
<evidence type="ECO:0000256" key="1">
    <source>
        <dbReference type="SAM" id="Phobius"/>
    </source>
</evidence>
<evidence type="ECO:0000313" key="2">
    <source>
        <dbReference type="EMBL" id="MFC5586845.1"/>
    </source>
</evidence>
<feature type="transmembrane region" description="Helical" evidence="1">
    <location>
        <begin position="42"/>
        <end position="64"/>
    </location>
</feature>
<comment type="caution">
    <text evidence="2">The sequence shown here is derived from an EMBL/GenBank/DDBJ whole genome shotgun (WGS) entry which is preliminary data.</text>
</comment>
<keyword evidence="1" id="KW-0472">Membrane</keyword>
<dbReference type="Proteomes" id="UP001596107">
    <property type="component" value="Unassembled WGS sequence"/>
</dbReference>
<keyword evidence="1" id="KW-1133">Transmembrane helix</keyword>
<evidence type="ECO:0000313" key="3">
    <source>
        <dbReference type="Proteomes" id="UP001596107"/>
    </source>
</evidence>
<reference evidence="3" key="1">
    <citation type="journal article" date="2019" name="Int. J. Syst. Evol. Microbiol.">
        <title>The Global Catalogue of Microorganisms (GCM) 10K type strain sequencing project: providing services to taxonomists for standard genome sequencing and annotation.</title>
        <authorList>
            <consortium name="The Broad Institute Genomics Platform"/>
            <consortium name="The Broad Institute Genome Sequencing Center for Infectious Disease"/>
            <person name="Wu L."/>
            <person name="Ma J."/>
        </authorList>
    </citation>
    <scope>NUCLEOTIDE SEQUENCE [LARGE SCALE GENOMIC DNA]</scope>
    <source>
        <strain evidence="3">JCM 3366</strain>
    </source>
</reference>
<proteinExistence type="predicted"/>
<keyword evidence="3" id="KW-1185">Reference proteome</keyword>
<feature type="transmembrane region" description="Helical" evidence="1">
    <location>
        <begin position="198"/>
        <end position="224"/>
    </location>
</feature>
<name>A0ABW0TD55_9HYPH</name>
<feature type="transmembrane region" description="Helical" evidence="1">
    <location>
        <begin position="173"/>
        <end position="192"/>
    </location>
</feature>
<organism evidence="2 3">
    <name type="scientific">Nitratireductor kimnyeongensis</name>
    <dbReference type="NCBI Taxonomy" id="430679"/>
    <lineage>
        <taxon>Bacteria</taxon>
        <taxon>Pseudomonadati</taxon>
        <taxon>Pseudomonadota</taxon>
        <taxon>Alphaproteobacteria</taxon>
        <taxon>Hyphomicrobiales</taxon>
        <taxon>Phyllobacteriaceae</taxon>
        <taxon>Nitratireductor</taxon>
    </lineage>
</organism>